<dbReference type="Proteomes" id="UP000008820">
    <property type="component" value="Chromosome 2"/>
</dbReference>
<dbReference type="InterPro" id="IPR036273">
    <property type="entry name" value="CRAL/TRIO_N_dom_sf"/>
</dbReference>
<evidence type="ECO:0000313" key="1">
    <source>
        <dbReference type="EnsemblMetazoa" id="AAEL011460-PA"/>
    </source>
</evidence>
<dbReference type="EnsemblMetazoa" id="AAEL011460-RA">
    <property type="protein sequence ID" value="AAEL011460-PA"/>
    <property type="gene ID" value="AAEL011460"/>
</dbReference>
<name>A0A1S4FTM4_AEDAE</name>
<dbReference type="SUPFAM" id="SSF52087">
    <property type="entry name" value="CRAL/TRIO domain"/>
    <property type="match status" value="1"/>
</dbReference>
<dbReference type="VEuPathDB" id="VectorBase:AAEL011460"/>
<dbReference type="AlphaFoldDB" id="A0A1S4FTM4"/>
<dbReference type="Gene3D" id="1.10.8.20">
    <property type="entry name" value="N-terminal domain of phosphatidylinositol transfer protein sec14p"/>
    <property type="match status" value="1"/>
</dbReference>
<dbReference type="PANTHER" id="PTHR10174">
    <property type="entry name" value="ALPHA-TOCOPHEROL TRANSFER PROTEIN-RELATED"/>
    <property type="match status" value="1"/>
</dbReference>
<dbReference type="InterPro" id="IPR001251">
    <property type="entry name" value="CRAL-TRIO_dom"/>
</dbReference>
<dbReference type="PRINTS" id="PR00180">
    <property type="entry name" value="CRETINALDHBP"/>
</dbReference>
<dbReference type="Gene3D" id="3.40.525.10">
    <property type="entry name" value="CRAL-TRIO lipid binding domain"/>
    <property type="match status" value="1"/>
</dbReference>
<dbReference type="PROSITE" id="PS50191">
    <property type="entry name" value="CRAL_TRIO"/>
    <property type="match status" value="1"/>
</dbReference>
<organism evidence="1 2">
    <name type="scientific">Aedes aegypti</name>
    <name type="common">Yellowfever mosquito</name>
    <name type="synonym">Culex aegypti</name>
    <dbReference type="NCBI Taxonomy" id="7159"/>
    <lineage>
        <taxon>Eukaryota</taxon>
        <taxon>Metazoa</taxon>
        <taxon>Ecdysozoa</taxon>
        <taxon>Arthropoda</taxon>
        <taxon>Hexapoda</taxon>
        <taxon>Insecta</taxon>
        <taxon>Pterygota</taxon>
        <taxon>Neoptera</taxon>
        <taxon>Endopterygota</taxon>
        <taxon>Diptera</taxon>
        <taxon>Nematocera</taxon>
        <taxon>Culicoidea</taxon>
        <taxon>Culicidae</taxon>
        <taxon>Culicinae</taxon>
        <taxon>Aedini</taxon>
        <taxon>Aedes</taxon>
        <taxon>Stegomyia</taxon>
    </lineage>
</organism>
<dbReference type="InParanoid" id="A0A1S4FTM4"/>
<dbReference type="InterPro" id="IPR036865">
    <property type="entry name" value="CRAL-TRIO_dom_sf"/>
</dbReference>
<dbReference type="GO" id="GO:0016020">
    <property type="term" value="C:membrane"/>
    <property type="evidence" value="ECO:0007669"/>
    <property type="project" value="TreeGrafter"/>
</dbReference>
<accession>A0A1S4FTM4</accession>
<protein>
    <submittedName>
        <fullName evidence="1">CRAL-TRIO domain-containing protein</fullName>
    </submittedName>
</protein>
<keyword evidence="2" id="KW-1185">Reference proteome</keyword>
<reference evidence="1 2" key="1">
    <citation type="submission" date="2017-06" db="EMBL/GenBank/DDBJ databases">
        <title>Aedes aegypti genome working group (AGWG) sequencing and assembly.</title>
        <authorList>
            <consortium name="Aedes aegypti Genome Working Group (AGWG)"/>
            <person name="Matthews B.J."/>
        </authorList>
    </citation>
    <scope>NUCLEOTIDE SEQUENCE [LARGE SCALE GENOMIC DNA]</scope>
    <source>
        <strain evidence="1 2">LVP_AGWG</strain>
    </source>
</reference>
<reference evidence="1" key="2">
    <citation type="submission" date="2020-05" db="UniProtKB">
        <authorList>
            <consortium name="EnsemblMetazoa"/>
        </authorList>
    </citation>
    <scope>IDENTIFICATION</scope>
    <source>
        <strain evidence="1">LVP_AGWG</strain>
    </source>
</reference>
<evidence type="ECO:0000313" key="2">
    <source>
        <dbReference type="Proteomes" id="UP000008820"/>
    </source>
</evidence>
<dbReference type="CDD" id="cd00170">
    <property type="entry name" value="SEC14"/>
    <property type="match status" value="1"/>
</dbReference>
<dbReference type="Pfam" id="PF00650">
    <property type="entry name" value="CRAL_TRIO"/>
    <property type="match status" value="1"/>
</dbReference>
<dbReference type="Gene3D" id="1.20.5.1200">
    <property type="entry name" value="Alpha-tocopherol transfer"/>
    <property type="match status" value="1"/>
</dbReference>
<dbReference type="GO" id="GO:1902936">
    <property type="term" value="F:phosphatidylinositol bisphosphate binding"/>
    <property type="evidence" value="ECO:0007669"/>
    <property type="project" value="TreeGrafter"/>
</dbReference>
<dbReference type="SUPFAM" id="SSF46938">
    <property type="entry name" value="CRAL/TRIO N-terminal domain"/>
    <property type="match status" value="1"/>
</dbReference>
<dbReference type="PANTHER" id="PTHR10174:SF166">
    <property type="entry name" value="LD40136P"/>
    <property type="match status" value="1"/>
</dbReference>
<dbReference type="SMART" id="SM01100">
    <property type="entry name" value="CRAL_TRIO_N"/>
    <property type="match status" value="1"/>
</dbReference>
<dbReference type="InterPro" id="IPR011074">
    <property type="entry name" value="CRAL/TRIO_N_dom"/>
</dbReference>
<gene>
    <name evidence="1" type="primary">5574845</name>
</gene>
<dbReference type="OrthoDB" id="7837562at2759"/>
<proteinExistence type="predicted"/>
<sequence length="316" mass="37102">MTNIDQYKFELSDQFRNLAKDELREDDNVRQQAMEQLKDWIEKNPYIKNCRTDSKFLLKFLRFRKFAVHQAGEAIERYLVARKRFPHWFQKLDPRDPEMQEILSDTPLTAIGRDEDGRTIILVRINRYNPEVNTSTTILRFVMMMLEVLSEDEEFQIAGVRVWEDHTDMSLKFLGIFGLSEISAIMQMLTKTMPLRIRQIHGINMPKFALTIVNFALTFLTAKLRERIMCHATVLEAKQHLQESLWPKEYGGPIDVDALNRQMRQKLEERRDFLLGLDDMDIDVEHYAHLWGKDSAASNAEIDSGMVGTFRKLNVD</sequence>